<organism evidence="1 2">
    <name type="scientific">Candidatus Thiodiazotropha endolucinida</name>
    <dbReference type="NCBI Taxonomy" id="1655433"/>
    <lineage>
        <taxon>Bacteria</taxon>
        <taxon>Pseudomonadati</taxon>
        <taxon>Pseudomonadota</taxon>
        <taxon>Gammaproteobacteria</taxon>
        <taxon>Chromatiales</taxon>
        <taxon>Sedimenticolaceae</taxon>
        <taxon>Candidatus Thiodiazotropha</taxon>
    </lineage>
</organism>
<reference evidence="1 2" key="1">
    <citation type="submission" date="2016-06" db="EMBL/GenBank/DDBJ databases">
        <title>Genome sequence of endosymbiont of Candidatus Endolucinida thiodiazotropha.</title>
        <authorList>
            <person name="Poehlein A."/>
            <person name="Koenig S."/>
            <person name="Heiden S.E."/>
            <person name="Thuermer A."/>
            <person name="Voget S."/>
            <person name="Daniel R."/>
            <person name="Markert S."/>
            <person name="Gros O."/>
            <person name="Schweder T."/>
        </authorList>
    </citation>
    <scope>NUCLEOTIDE SEQUENCE [LARGE SCALE GENOMIC DNA]</scope>
    <source>
        <strain evidence="1 2">COS</strain>
    </source>
</reference>
<evidence type="ECO:0000313" key="1">
    <source>
        <dbReference type="EMBL" id="ODJ88476.1"/>
    </source>
</evidence>
<dbReference type="AlphaFoldDB" id="A0A7Z0VNH5"/>
<sequence length="113" mass="12795">MYRMNNEVHIFGVEATARQQQRALLDGNEHVLPARERCSIILFMRQKKGTDSDWDLAKKTLSEAGWGNIEIIQSGRTTLEKLNEAEDDPVSTCCYTEALTGGKAFLVYQDIED</sequence>
<name>A0A7Z0VNH5_9GAMM</name>
<accession>A0A7Z0VNH5</accession>
<dbReference type="EMBL" id="MARB01000006">
    <property type="protein sequence ID" value="ODJ88476.1"/>
    <property type="molecule type" value="Genomic_DNA"/>
</dbReference>
<protein>
    <submittedName>
        <fullName evidence="1">Uncharacterized protein</fullName>
    </submittedName>
</protein>
<dbReference type="Proteomes" id="UP000094769">
    <property type="component" value="Unassembled WGS sequence"/>
</dbReference>
<gene>
    <name evidence="1" type="ORF">CODIS_14860</name>
</gene>
<proteinExistence type="predicted"/>
<evidence type="ECO:0000313" key="2">
    <source>
        <dbReference type="Proteomes" id="UP000094769"/>
    </source>
</evidence>
<keyword evidence="2" id="KW-1185">Reference proteome</keyword>
<comment type="caution">
    <text evidence="1">The sequence shown here is derived from an EMBL/GenBank/DDBJ whole genome shotgun (WGS) entry which is preliminary data.</text>
</comment>